<dbReference type="InterPro" id="IPR013785">
    <property type="entry name" value="Aldolase_TIM"/>
</dbReference>
<keyword evidence="5" id="KW-0411">Iron-sulfur</keyword>
<organism evidence="7 8">
    <name type="scientific">Bradyrhizobium betae</name>
    <dbReference type="NCBI Taxonomy" id="244734"/>
    <lineage>
        <taxon>Bacteria</taxon>
        <taxon>Pseudomonadati</taxon>
        <taxon>Pseudomonadota</taxon>
        <taxon>Alphaproteobacteria</taxon>
        <taxon>Hyphomicrobiales</taxon>
        <taxon>Nitrobacteraceae</taxon>
        <taxon>Bradyrhizobium</taxon>
    </lineage>
</organism>
<dbReference type="GO" id="GO:0046872">
    <property type="term" value="F:metal ion binding"/>
    <property type="evidence" value="ECO:0007669"/>
    <property type="project" value="UniProtKB-KW"/>
</dbReference>
<name>A0A5P6PG47_9BRAD</name>
<dbReference type="KEGG" id="bbet:F8237_29640"/>
<dbReference type="EMBL" id="CP044543">
    <property type="protein sequence ID" value="QFI77362.1"/>
    <property type="molecule type" value="Genomic_DNA"/>
</dbReference>
<comment type="cofactor">
    <cofactor evidence="1">
        <name>[4Fe-4S] cluster</name>
        <dbReference type="ChEBI" id="CHEBI:49883"/>
    </cofactor>
</comment>
<dbReference type="SFLD" id="SFLDS00029">
    <property type="entry name" value="Radical_SAM"/>
    <property type="match status" value="1"/>
</dbReference>
<feature type="domain" description="Radical SAM core" evidence="6">
    <location>
        <begin position="27"/>
        <end position="142"/>
    </location>
</feature>
<dbReference type="SUPFAM" id="SSF102114">
    <property type="entry name" value="Radical SAM enzymes"/>
    <property type="match status" value="1"/>
</dbReference>
<dbReference type="Pfam" id="PF04055">
    <property type="entry name" value="Radical_SAM"/>
    <property type="match status" value="1"/>
</dbReference>
<keyword evidence="3" id="KW-0479">Metal-binding</keyword>
<dbReference type="InterPro" id="IPR058240">
    <property type="entry name" value="rSAM_sf"/>
</dbReference>
<dbReference type="InterPro" id="IPR007197">
    <property type="entry name" value="rSAM"/>
</dbReference>
<evidence type="ECO:0000313" key="7">
    <source>
        <dbReference type="EMBL" id="QFI77362.1"/>
    </source>
</evidence>
<dbReference type="PANTHER" id="PTHR11228">
    <property type="entry name" value="RADICAL SAM DOMAIN PROTEIN"/>
    <property type="match status" value="1"/>
</dbReference>
<protein>
    <submittedName>
        <fullName evidence="7">Radical SAM protein</fullName>
    </submittedName>
</protein>
<dbReference type="GO" id="GO:0051536">
    <property type="term" value="F:iron-sulfur cluster binding"/>
    <property type="evidence" value="ECO:0007669"/>
    <property type="project" value="UniProtKB-KW"/>
</dbReference>
<evidence type="ECO:0000256" key="1">
    <source>
        <dbReference type="ARBA" id="ARBA00001966"/>
    </source>
</evidence>
<keyword evidence="2" id="KW-0949">S-adenosyl-L-methionine</keyword>
<sequence>MFRRLRRPEPQPAPAPGHVSFIELHVAHTCNLACESCSHYSNHAHKGILDLALAESWISAWSKRITLDELNLLGGEPTMNPRLSEFVVLARKYWPATHIRIITNGFFLHRHPALPATLAADGNASLSLSVHHDDPSYLERLRPALDLVAAWQRDHGIAVEIRQSDEKWTLRYLGSGADMLPFEDGQPRQSWEVCPARYCKQLHDGHLWKCPPLAYLNLQKAKYDLSPKWDPYLQYKPLPPTCTDSELDEFLRREDETACAMCSAEVRRFSLQNPLRSRASRDAPAA</sequence>
<accession>A0A5P6PG47</accession>
<dbReference type="AlphaFoldDB" id="A0A5P6PG47"/>
<dbReference type="GO" id="GO:0003824">
    <property type="term" value="F:catalytic activity"/>
    <property type="evidence" value="ECO:0007669"/>
    <property type="project" value="InterPro"/>
</dbReference>
<dbReference type="Gene3D" id="3.20.20.70">
    <property type="entry name" value="Aldolase class I"/>
    <property type="match status" value="1"/>
</dbReference>
<evidence type="ECO:0000259" key="6">
    <source>
        <dbReference type="Pfam" id="PF04055"/>
    </source>
</evidence>
<proteinExistence type="predicted"/>
<evidence type="ECO:0000256" key="4">
    <source>
        <dbReference type="ARBA" id="ARBA00023004"/>
    </source>
</evidence>
<gene>
    <name evidence="7" type="ORF">F8237_29640</name>
</gene>
<dbReference type="CDD" id="cd01335">
    <property type="entry name" value="Radical_SAM"/>
    <property type="match status" value="1"/>
</dbReference>
<dbReference type="Proteomes" id="UP000325641">
    <property type="component" value="Chromosome"/>
</dbReference>
<dbReference type="OrthoDB" id="9792276at2"/>
<dbReference type="PANTHER" id="PTHR11228:SF7">
    <property type="entry name" value="PQQA PEPTIDE CYCLASE"/>
    <property type="match status" value="1"/>
</dbReference>
<evidence type="ECO:0000256" key="3">
    <source>
        <dbReference type="ARBA" id="ARBA00022723"/>
    </source>
</evidence>
<reference evidence="8" key="1">
    <citation type="submission" date="2019-10" db="EMBL/GenBank/DDBJ databases">
        <title>Complete Genome Sequence of Bradyrhizobium betae type strain PL7HG1T.</title>
        <authorList>
            <person name="Bromfield E.S.P."/>
            <person name="Cloutier S."/>
        </authorList>
    </citation>
    <scope>NUCLEOTIDE SEQUENCE [LARGE SCALE GENOMIC DNA]</scope>
    <source>
        <strain evidence="8">PL7HG1</strain>
    </source>
</reference>
<evidence type="ECO:0000256" key="5">
    <source>
        <dbReference type="ARBA" id="ARBA00023014"/>
    </source>
</evidence>
<keyword evidence="4" id="KW-0408">Iron</keyword>
<dbReference type="InterPro" id="IPR050377">
    <property type="entry name" value="Radical_SAM_PqqE_MftC-like"/>
</dbReference>
<evidence type="ECO:0000256" key="2">
    <source>
        <dbReference type="ARBA" id="ARBA00022691"/>
    </source>
</evidence>
<evidence type="ECO:0000313" key="8">
    <source>
        <dbReference type="Proteomes" id="UP000325641"/>
    </source>
</evidence>